<keyword evidence="3" id="KW-1185">Reference proteome</keyword>
<protein>
    <submittedName>
        <fullName evidence="2">General stress protein</fullName>
    </submittedName>
</protein>
<evidence type="ECO:0000313" key="2">
    <source>
        <dbReference type="EMBL" id="WNQ12807.1"/>
    </source>
</evidence>
<evidence type="ECO:0000313" key="3">
    <source>
        <dbReference type="Proteomes" id="UP001305702"/>
    </source>
</evidence>
<dbReference type="PANTHER" id="PTHR36109">
    <property type="entry name" value="MEMBRANE PROTEIN-RELATED"/>
    <property type="match status" value="1"/>
</dbReference>
<dbReference type="EMBL" id="CP130318">
    <property type="protein sequence ID" value="WNQ12807.1"/>
    <property type="molecule type" value="Genomic_DNA"/>
</dbReference>
<name>A0AA96RG87_9BACL</name>
<dbReference type="RefSeq" id="WP_315606586.1">
    <property type="nucleotide sequence ID" value="NZ_CP130318.1"/>
</dbReference>
<dbReference type="InterPro" id="IPR052948">
    <property type="entry name" value="Low_temp-induced_all0457"/>
</dbReference>
<sequence>MNRTTAGVYLEEEAAVNAIEELKKAGYGEEDITVVTKDKRALEELEETTGAQTPDGLSGGSVTGGVIGGAAGLFVSLSSLAVPGVGPLLVAGALAATAAGAAIGASAGGYTGTLTELGLNEDEAKRYDDDLRDGKVLVLVHAEEGEESEAARILHR</sequence>
<accession>A0AA96RG87</accession>
<gene>
    <name evidence="2" type="ORF">MJA45_07180</name>
</gene>
<dbReference type="PANTHER" id="PTHR36109:SF2">
    <property type="entry name" value="MEMBRANE PROTEIN"/>
    <property type="match status" value="1"/>
</dbReference>
<reference evidence="2 3" key="1">
    <citation type="submission" date="2022-02" db="EMBL/GenBank/DDBJ databases">
        <title>Paenibacillus sp. MBLB1776 Whole Genome Shotgun Sequencing.</title>
        <authorList>
            <person name="Hwang C.Y."/>
            <person name="Cho E.-S."/>
            <person name="Seo M.-J."/>
        </authorList>
    </citation>
    <scope>NUCLEOTIDE SEQUENCE [LARGE SCALE GENOMIC DNA]</scope>
    <source>
        <strain evidence="2 3">MBLB1776</strain>
    </source>
</reference>
<proteinExistence type="predicted"/>
<dbReference type="Proteomes" id="UP001305702">
    <property type="component" value="Chromosome"/>
</dbReference>
<dbReference type="InterPro" id="IPR025889">
    <property type="entry name" value="GSP17M-like_dom"/>
</dbReference>
<organism evidence="2 3">
    <name type="scientific">Paenibacillus aurantius</name>
    <dbReference type="NCBI Taxonomy" id="2918900"/>
    <lineage>
        <taxon>Bacteria</taxon>
        <taxon>Bacillati</taxon>
        <taxon>Bacillota</taxon>
        <taxon>Bacilli</taxon>
        <taxon>Bacillales</taxon>
        <taxon>Paenibacillaceae</taxon>
        <taxon>Paenibacillus</taxon>
    </lineage>
</organism>
<feature type="domain" description="General stress protein 17M-like" evidence="1">
    <location>
        <begin position="5"/>
        <end position="68"/>
    </location>
</feature>
<dbReference type="AlphaFoldDB" id="A0AA96RG87"/>
<evidence type="ECO:0000259" key="1">
    <source>
        <dbReference type="Pfam" id="PF11181"/>
    </source>
</evidence>
<dbReference type="Pfam" id="PF11181">
    <property type="entry name" value="YflT"/>
    <property type="match status" value="1"/>
</dbReference>
<dbReference type="KEGG" id="paun:MJA45_07180"/>